<evidence type="ECO:0000259" key="12">
    <source>
        <dbReference type="PROSITE" id="PS50206"/>
    </source>
</evidence>
<proteinExistence type="inferred from homology"/>
<dbReference type="PANTHER" id="PTHR10159">
    <property type="entry name" value="DUAL SPECIFICITY PROTEIN PHOSPHATASE"/>
    <property type="match status" value="1"/>
</dbReference>
<evidence type="ECO:0000256" key="5">
    <source>
        <dbReference type="ARBA" id="ARBA00022833"/>
    </source>
</evidence>
<dbReference type="PROSITE" id="PS50056">
    <property type="entry name" value="TYR_PHOSPHATASE_2"/>
    <property type="match status" value="2"/>
</dbReference>
<dbReference type="PROSITE" id="PS50206">
    <property type="entry name" value="RHODANESE_3"/>
    <property type="match status" value="1"/>
</dbReference>
<feature type="domain" description="FYVE-type" evidence="11">
    <location>
        <begin position="816"/>
        <end position="886"/>
    </location>
</feature>
<dbReference type="Gene3D" id="3.90.190.10">
    <property type="entry name" value="Protein tyrosine phosphatase superfamily"/>
    <property type="match status" value="2"/>
</dbReference>
<dbReference type="AlphaFoldDB" id="A0A8T1FYJ7"/>
<sequence length="1174" mass="132073">MGETELGQVAPVDTCKKEATSILCKKRSLRRRLVDSRWLFNNIHVGEVLIDCRSSEQCHTNTVRGAINVPPPEDDNDSNCDEYVANLGISTTKRSLRDLLLFAGEEDVANPESWLHKLEQFLIDEGRAASIKVLCEGFTQFHKRYPFYTSLGIVDDGVLHSGEHQVSYPNEIVDKFLFLGNMWQAQCKQVIQDLGITHVVNATRKVANVFENDGVKYINAKLDDKPDENITQFFNSTYEFIAQAQRSTTADRKPCRVLVHCTHGISRSATLVIVYVMRAYHWSLAQAFNFVRSGRGVVVPNEGFLRALLREERRLFHNKCSVTADELDLLTSGCLPSQPARLQRRTSPSLELAAEPSKDDSEAQDVSSSYEPDRGLRISATCLPAAASPSNAFAYRSGKEGSQRMPEAPSSATNTSYPIASRPALTTVPGERQQLGSGMSVGDESNGSGSSNKSAAADVPKDDAAVDAACPTEESEPVPPARKRLVRRGEVNCRWLYNQVQASRGMILIDTRSREEYEEDSIPSAISIPPMRGCRTLEDVESELLEEQRYLFSSKKRKLRDVVLFGDAVKKSSADDANDSKTCSWLRKLERLIIEDGLVTSVKLLCDGFLTFKYRYPFYTTSALLDEISGQLTRTKSGTHNLNYPNEILEGFLFLGNMWHAQSKQVVSHLGITHVVNASLDVGNTFESDGVKYLNVTIKDRPEADISSYFDAAYRFIESAKRTQHGRVLVHCTQGISRSATLVIMYLMRANNWSLVTAVNFAMASRGVVYPNQGFVKSLMMEEFRLYKGNSITPDEVDTMLQNLIPDRPVPLQVHSNRTENCSRCRKMFSLLEWKHKCSYCRKAFCSKCTNTRLANPEREKSAASNGAIDEQRPRRVCQVCVSRLWQINLPRSRKGLQPRMQRCKHLNVNSLSTFGRTVCISYFEGTEPQVIMDVLKIRFGVKENQIIDISRDDGEPIRTVEEIVGLPDEAEVFVSVGKAGNIQECSQRVTKQFNGSSTSRYTNSNHRQPFTRHHHHERTRQQFRRELQSPRDRFFRERSSSEGVVDTLQQIETSGRPPDAPRTRSFQMETCNVEASTVAPPVEDPEVAERKFRELWKLSFPSMGLIERAALLKIKRPEILMDVMLGMSSLSCGALTLQEFSQRLIELGYADSDRQAVISLLDTARRTTGRVIG</sequence>
<dbReference type="InterPro" id="IPR000387">
    <property type="entry name" value="Tyr_Pase_dom"/>
</dbReference>
<keyword evidence="2" id="KW-0479">Metal-binding</keyword>
<feature type="domain" description="Tyrosine specific protein phosphatases" evidence="10">
    <location>
        <begin position="238"/>
        <end position="306"/>
    </location>
</feature>
<accession>A0A8T1FYJ7</accession>
<dbReference type="InterPro" id="IPR020422">
    <property type="entry name" value="TYR_PHOSPHATASE_DUAL_dom"/>
</dbReference>
<dbReference type="PROSITE" id="PS50178">
    <property type="entry name" value="ZF_FYVE"/>
    <property type="match status" value="1"/>
</dbReference>
<dbReference type="VEuPathDB" id="FungiDB:PC110_g15348"/>
<dbReference type="InterPro" id="IPR000340">
    <property type="entry name" value="Dual-sp_phosphatase_cat-dom"/>
</dbReference>
<protein>
    <recommendedName>
        <fullName evidence="15">Dual specificity phosphatase</fullName>
    </recommendedName>
</protein>
<evidence type="ECO:0000256" key="2">
    <source>
        <dbReference type="ARBA" id="ARBA00022723"/>
    </source>
</evidence>
<feature type="domain" description="Rhodanese" evidence="12">
    <location>
        <begin position="502"/>
        <end position="529"/>
    </location>
</feature>
<feature type="compositionally biased region" description="Basic residues" evidence="8">
    <location>
        <begin position="1010"/>
        <end position="1019"/>
    </location>
</feature>
<evidence type="ECO:0000313" key="13">
    <source>
        <dbReference type="EMBL" id="KAG2979978.1"/>
    </source>
</evidence>
<comment type="caution">
    <text evidence="13">The sequence shown here is derived from an EMBL/GenBank/DDBJ whole genome shotgun (WGS) entry which is preliminary data.</text>
</comment>
<evidence type="ECO:0000259" key="11">
    <source>
        <dbReference type="PROSITE" id="PS50178"/>
    </source>
</evidence>
<evidence type="ECO:0000256" key="8">
    <source>
        <dbReference type="SAM" id="MobiDB-lite"/>
    </source>
</evidence>
<keyword evidence="6" id="KW-0904">Protein phosphatase</keyword>
<dbReference type="FunFam" id="3.30.40.10:FF:000645">
    <property type="entry name" value="Dual specificity phosphatase"/>
    <property type="match status" value="1"/>
</dbReference>
<dbReference type="InterPro" id="IPR029021">
    <property type="entry name" value="Prot-tyrosine_phosphatase-like"/>
</dbReference>
<dbReference type="GO" id="GO:0043409">
    <property type="term" value="P:negative regulation of MAPK cascade"/>
    <property type="evidence" value="ECO:0007669"/>
    <property type="project" value="TreeGrafter"/>
</dbReference>
<dbReference type="InterPro" id="IPR011011">
    <property type="entry name" value="Znf_FYVE_PHD"/>
</dbReference>
<evidence type="ECO:0000256" key="4">
    <source>
        <dbReference type="ARBA" id="ARBA00022801"/>
    </source>
</evidence>
<feature type="compositionally biased region" description="Low complexity" evidence="8">
    <location>
        <begin position="445"/>
        <end position="458"/>
    </location>
</feature>
<dbReference type="GO" id="GO:0008330">
    <property type="term" value="F:protein tyrosine/threonine phosphatase activity"/>
    <property type="evidence" value="ECO:0007669"/>
    <property type="project" value="TreeGrafter"/>
</dbReference>
<dbReference type="CDD" id="cd00065">
    <property type="entry name" value="FYVE_like_SF"/>
    <property type="match status" value="1"/>
</dbReference>
<name>A0A8T1FYJ7_9STRA</name>
<evidence type="ECO:0000256" key="3">
    <source>
        <dbReference type="ARBA" id="ARBA00022771"/>
    </source>
</evidence>
<dbReference type="Pfam" id="PF01363">
    <property type="entry name" value="FYVE"/>
    <property type="match status" value="1"/>
</dbReference>
<dbReference type="InterPro" id="IPR017455">
    <property type="entry name" value="Znf_FYVE-rel"/>
</dbReference>
<evidence type="ECO:0000256" key="6">
    <source>
        <dbReference type="ARBA" id="ARBA00022912"/>
    </source>
</evidence>
<gene>
    <name evidence="13" type="ORF">PC118_g11452</name>
</gene>
<dbReference type="GO" id="GO:0017017">
    <property type="term" value="F:MAP kinase tyrosine/serine/threonine phosphatase activity"/>
    <property type="evidence" value="ECO:0007669"/>
    <property type="project" value="TreeGrafter"/>
</dbReference>
<dbReference type="Gene3D" id="3.30.40.10">
    <property type="entry name" value="Zinc/RING finger domain, C3HC4 (zinc finger)"/>
    <property type="match status" value="1"/>
</dbReference>
<dbReference type="PANTHER" id="PTHR10159:SF519">
    <property type="entry name" value="DUAL SPECIFICITY PROTEIN PHOSPHATASE MPK3"/>
    <property type="match status" value="1"/>
</dbReference>
<dbReference type="GO" id="GO:0033550">
    <property type="term" value="F:MAP kinase tyrosine phosphatase activity"/>
    <property type="evidence" value="ECO:0007669"/>
    <property type="project" value="TreeGrafter"/>
</dbReference>
<evidence type="ECO:0000259" key="9">
    <source>
        <dbReference type="PROSITE" id="PS50054"/>
    </source>
</evidence>
<feature type="region of interest" description="Disordered" evidence="8">
    <location>
        <begin position="339"/>
        <end position="372"/>
    </location>
</feature>
<dbReference type="VEuPathDB" id="FungiDB:PC110_g15347"/>
<dbReference type="CDD" id="cd00158">
    <property type="entry name" value="RHOD"/>
    <property type="match status" value="1"/>
</dbReference>
<comment type="similarity">
    <text evidence="1">Belongs to the protein-tyrosine phosphatase family. Non-receptor class dual specificity subfamily.</text>
</comment>
<dbReference type="PROSITE" id="PS00383">
    <property type="entry name" value="TYR_PHOSPHATASE_1"/>
    <property type="match status" value="2"/>
</dbReference>
<dbReference type="SUPFAM" id="SSF57903">
    <property type="entry name" value="FYVE/PHD zinc finger"/>
    <property type="match status" value="1"/>
</dbReference>
<keyword evidence="5" id="KW-0862">Zinc</keyword>
<feature type="region of interest" description="Disordered" evidence="8">
    <location>
        <begin position="994"/>
        <end position="1019"/>
    </location>
</feature>
<dbReference type="SUPFAM" id="SSF52821">
    <property type="entry name" value="Rhodanese/Cell cycle control phosphatase"/>
    <property type="match status" value="2"/>
</dbReference>
<dbReference type="InterPro" id="IPR036873">
    <property type="entry name" value="Rhodanese-like_dom_sf"/>
</dbReference>
<dbReference type="InterPro" id="IPR016130">
    <property type="entry name" value="Tyr_Pase_AS"/>
</dbReference>
<dbReference type="CDD" id="cd14498">
    <property type="entry name" value="DSP"/>
    <property type="match status" value="2"/>
</dbReference>
<dbReference type="Pfam" id="PF00782">
    <property type="entry name" value="DSPc"/>
    <property type="match status" value="2"/>
</dbReference>
<feature type="compositionally biased region" description="Polar residues" evidence="8">
    <location>
        <begin position="994"/>
        <end position="1009"/>
    </location>
</feature>
<dbReference type="InterPro" id="IPR001763">
    <property type="entry name" value="Rhodanese-like_dom"/>
</dbReference>
<dbReference type="GO" id="GO:0005737">
    <property type="term" value="C:cytoplasm"/>
    <property type="evidence" value="ECO:0007669"/>
    <property type="project" value="TreeGrafter"/>
</dbReference>
<feature type="domain" description="Tyrosine-protein phosphatase" evidence="9">
    <location>
        <begin position="644"/>
        <end position="788"/>
    </location>
</feature>
<keyword evidence="4" id="KW-0378">Hydrolase</keyword>
<evidence type="ECO:0000313" key="14">
    <source>
        <dbReference type="Proteomes" id="UP000697107"/>
    </source>
</evidence>
<evidence type="ECO:0000256" key="1">
    <source>
        <dbReference type="ARBA" id="ARBA00008601"/>
    </source>
</evidence>
<dbReference type="Gene3D" id="3.40.250.10">
    <property type="entry name" value="Rhodanese-like domain"/>
    <property type="match status" value="1"/>
</dbReference>
<dbReference type="SUPFAM" id="SSF52799">
    <property type="entry name" value="(Phosphotyrosine protein) phosphatases II"/>
    <property type="match status" value="2"/>
</dbReference>
<reference evidence="13" key="1">
    <citation type="submission" date="2018-10" db="EMBL/GenBank/DDBJ databases">
        <title>Effector identification in a new, highly contiguous assembly of the strawberry crown rot pathogen Phytophthora cactorum.</title>
        <authorList>
            <person name="Armitage A.D."/>
            <person name="Nellist C.F."/>
            <person name="Bates H."/>
            <person name="Vickerstaff R.J."/>
            <person name="Harrison R.J."/>
        </authorList>
    </citation>
    <scope>NUCLEOTIDE SEQUENCE</scope>
    <source>
        <strain evidence="13">P415</strain>
    </source>
</reference>
<dbReference type="InterPro" id="IPR013083">
    <property type="entry name" value="Znf_RING/FYVE/PHD"/>
</dbReference>
<dbReference type="EMBL" id="RCML01000347">
    <property type="protein sequence ID" value="KAG2979978.1"/>
    <property type="molecule type" value="Genomic_DNA"/>
</dbReference>
<evidence type="ECO:0000256" key="7">
    <source>
        <dbReference type="PROSITE-ProRule" id="PRU00091"/>
    </source>
</evidence>
<dbReference type="GO" id="GO:0008270">
    <property type="term" value="F:zinc ion binding"/>
    <property type="evidence" value="ECO:0007669"/>
    <property type="project" value="UniProtKB-KW"/>
</dbReference>
<dbReference type="SMART" id="SM00064">
    <property type="entry name" value="FYVE"/>
    <property type="match status" value="1"/>
</dbReference>
<organism evidence="13 14">
    <name type="scientific">Phytophthora cactorum</name>
    <dbReference type="NCBI Taxonomy" id="29920"/>
    <lineage>
        <taxon>Eukaryota</taxon>
        <taxon>Sar</taxon>
        <taxon>Stramenopiles</taxon>
        <taxon>Oomycota</taxon>
        <taxon>Peronosporomycetes</taxon>
        <taxon>Peronosporales</taxon>
        <taxon>Peronosporaceae</taxon>
        <taxon>Phytophthora</taxon>
    </lineage>
</organism>
<dbReference type="SMART" id="SM00195">
    <property type="entry name" value="DSPc"/>
    <property type="match status" value="2"/>
</dbReference>
<evidence type="ECO:0000259" key="10">
    <source>
        <dbReference type="PROSITE" id="PS50056"/>
    </source>
</evidence>
<evidence type="ECO:0008006" key="15">
    <source>
        <dbReference type="Google" id="ProtNLM"/>
    </source>
</evidence>
<feature type="region of interest" description="Disordered" evidence="8">
    <location>
        <begin position="396"/>
        <end position="479"/>
    </location>
</feature>
<dbReference type="FunFam" id="3.90.190.10:FF:000109">
    <property type="entry name" value="Dual specificity phosphatase"/>
    <property type="match status" value="2"/>
</dbReference>
<keyword evidence="3 7" id="KW-0863">Zinc-finger</keyword>
<feature type="domain" description="Tyrosine specific protein phosphatases" evidence="10">
    <location>
        <begin position="714"/>
        <end position="766"/>
    </location>
</feature>
<dbReference type="PROSITE" id="PS50054">
    <property type="entry name" value="TYR_PHOSPHATASE_DUAL"/>
    <property type="match status" value="2"/>
</dbReference>
<dbReference type="InterPro" id="IPR000306">
    <property type="entry name" value="Znf_FYVE"/>
</dbReference>
<feature type="domain" description="Tyrosine-protein phosphatase" evidence="9">
    <location>
        <begin position="168"/>
        <end position="317"/>
    </location>
</feature>
<dbReference type="Proteomes" id="UP000697107">
    <property type="component" value="Unassembled WGS sequence"/>
</dbReference>